<proteinExistence type="predicted"/>
<gene>
    <name evidence="2" type="ORF">HT99x_001005</name>
    <name evidence="1" type="ORF">HT99x_01969</name>
</gene>
<protein>
    <recommendedName>
        <fullName evidence="4">Plasmid stabilization system protein</fullName>
    </recommendedName>
</protein>
<keyword evidence="3" id="KW-1185">Reference proteome</keyword>
<accession>A0A0Q9YMG9</accession>
<reference evidence="1" key="1">
    <citation type="submission" date="2015-09" db="EMBL/GenBank/DDBJ databases">
        <title>Draft Genome Sequences of Two Novel Amoeba-resistant Intranuclear Bacteria, Candidatus Berkiella cookevillensis and Candidatus Berkiella aquae.</title>
        <authorList>
            <person name="Mehari Y.T."/>
            <person name="Arivett B.A."/>
            <person name="Farone A.L."/>
            <person name="Gunderson J.H."/>
            <person name="Farone M.B."/>
        </authorList>
    </citation>
    <scope>NUCLEOTIDE SEQUENCE [LARGE SCALE GENOMIC DNA]</scope>
    <source>
        <strain evidence="1">HT99</strain>
    </source>
</reference>
<name>A0A0Q9YMG9_9GAMM</name>
<sequence>MAWEILVDPTVIETLQFYEESIAKDLLHYLEQHLAGLTQPVRHADQQGEIKGITTFSRTTLIGVVMIFAQIDYERHQIKILHVQLRNNAADKC</sequence>
<dbReference type="STRING" id="295108.HT99x_01969"/>
<dbReference type="AlphaFoldDB" id="A0A0Q9YMG9"/>
<dbReference type="EMBL" id="LKAJ01000007">
    <property type="protein sequence ID" value="KRG21049.1"/>
    <property type="molecule type" value="Genomic_DNA"/>
</dbReference>
<reference evidence="2" key="2">
    <citation type="journal article" date="2016" name="Genome Announc.">
        <title>Draft Genome Sequences of Two Novel Amoeba-Resistant Intranuclear Bacteria, 'Candidatus Berkiella cookevillensis' and 'Candidatus Berkiella aquae'.</title>
        <authorList>
            <person name="Mehari Y.T."/>
            <person name="Arivett B.A."/>
            <person name="Farone A.L."/>
            <person name="Gunderson J.H."/>
            <person name="Farone M.B."/>
        </authorList>
    </citation>
    <scope>NUCLEOTIDE SEQUENCE</scope>
    <source>
        <strain evidence="2">HT99</strain>
    </source>
</reference>
<dbReference type="RefSeq" id="WP_075066590.1">
    <property type="nucleotide sequence ID" value="NZ_LKAJ02000001.1"/>
</dbReference>
<comment type="caution">
    <text evidence="1">The sequence shown here is derived from an EMBL/GenBank/DDBJ whole genome shotgun (WGS) entry which is preliminary data.</text>
</comment>
<evidence type="ECO:0000313" key="3">
    <source>
        <dbReference type="Proteomes" id="UP000051497"/>
    </source>
</evidence>
<evidence type="ECO:0000313" key="2">
    <source>
        <dbReference type="EMBL" id="MCS5709997.1"/>
    </source>
</evidence>
<reference evidence="2" key="3">
    <citation type="submission" date="2021-06" db="EMBL/GenBank/DDBJ databases">
        <title>Genomic Description and Analysis of Intracellular Bacteria, Candidatus Berkiella cookevillensis and Candidatus Berkiella aquae.</title>
        <authorList>
            <person name="Kidane D.T."/>
            <person name="Mehari Y.T."/>
            <person name="Rice F.C."/>
            <person name="Arivett B.A."/>
            <person name="Farone A.L."/>
            <person name="Berk S.G."/>
            <person name="Farone M.B."/>
        </authorList>
    </citation>
    <scope>NUCLEOTIDE SEQUENCE</scope>
    <source>
        <strain evidence="2">HT99</strain>
    </source>
</reference>
<dbReference type="EMBL" id="LKAJ02000001">
    <property type="protein sequence ID" value="MCS5709997.1"/>
    <property type="molecule type" value="Genomic_DNA"/>
</dbReference>
<organism evidence="1">
    <name type="scientific">Candidatus Berkiella aquae</name>
    <dbReference type="NCBI Taxonomy" id="295108"/>
    <lineage>
        <taxon>Bacteria</taxon>
        <taxon>Pseudomonadati</taxon>
        <taxon>Pseudomonadota</taxon>
        <taxon>Gammaproteobacteria</taxon>
        <taxon>Candidatus Berkiellales</taxon>
        <taxon>Candidatus Berkiellaceae</taxon>
        <taxon>Candidatus Berkiella</taxon>
    </lineage>
</organism>
<dbReference type="Proteomes" id="UP000051497">
    <property type="component" value="Unassembled WGS sequence"/>
</dbReference>
<evidence type="ECO:0008006" key="4">
    <source>
        <dbReference type="Google" id="ProtNLM"/>
    </source>
</evidence>
<evidence type="ECO:0000313" key="1">
    <source>
        <dbReference type="EMBL" id="KRG21049.1"/>
    </source>
</evidence>